<dbReference type="EMBL" id="MCBT01000022">
    <property type="protein sequence ID" value="OEG74388.1"/>
    <property type="molecule type" value="Genomic_DNA"/>
</dbReference>
<organism evidence="5 6">
    <name type="scientific">Shewanella colwelliana</name>
    <name type="common">Alteromonas colwelliana</name>
    <dbReference type="NCBI Taxonomy" id="23"/>
    <lineage>
        <taxon>Bacteria</taxon>
        <taxon>Pseudomonadati</taxon>
        <taxon>Pseudomonadota</taxon>
        <taxon>Gammaproteobacteria</taxon>
        <taxon>Alteromonadales</taxon>
        <taxon>Shewanellaceae</taxon>
        <taxon>Shewanella</taxon>
    </lineage>
</organism>
<dbReference type="SUPFAM" id="SSF51161">
    <property type="entry name" value="Trimeric LpxA-like enzymes"/>
    <property type="match status" value="1"/>
</dbReference>
<dbReference type="PANTHER" id="PTHR23416">
    <property type="entry name" value="SIALIC ACID SYNTHASE-RELATED"/>
    <property type="match status" value="1"/>
</dbReference>
<comment type="caution">
    <text evidence="5">The sequence shown here is derived from an EMBL/GenBank/DDBJ whole genome shotgun (WGS) entry which is preliminary data.</text>
</comment>
<evidence type="ECO:0000256" key="4">
    <source>
        <dbReference type="ARBA" id="ARBA00023315"/>
    </source>
</evidence>
<dbReference type="PROSITE" id="PS00101">
    <property type="entry name" value="HEXAPEP_TRANSFERASES"/>
    <property type="match status" value="1"/>
</dbReference>
<dbReference type="InterPro" id="IPR018357">
    <property type="entry name" value="Hexapep_transf_CS"/>
</dbReference>
<dbReference type="RefSeq" id="WP_069670857.1">
    <property type="nucleotide sequence ID" value="NZ_MCBT01000022.1"/>
</dbReference>
<evidence type="ECO:0000256" key="1">
    <source>
        <dbReference type="ARBA" id="ARBA00007274"/>
    </source>
</evidence>
<evidence type="ECO:0000256" key="2">
    <source>
        <dbReference type="ARBA" id="ARBA00022679"/>
    </source>
</evidence>
<dbReference type="Gene3D" id="2.160.10.10">
    <property type="entry name" value="Hexapeptide repeat proteins"/>
    <property type="match status" value="1"/>
</dbReference>
<name>A0A1E5IWB9_SHECO</name>
<dbReference type="STRING" id="23.BEL05_05970"/>
<protein>
    <submittedName>
        <fullName evidence="5">Maltose acetyltransferase</fullName>
    </submittedName>
</protein>
<dbReference type="AlphaFoldDB" id="A0A1E5IWB9"/>
<evidence type="ECO:0000313" key="6">
    <source>
        <dbReference type="Proteomes" id="UP000095230"/>
    </source>
</evidence>
<sequence>MPITEPVRHNKNFIKMISGEEYNCLDSELLHFWQQQQAYNHQLNIAGKTDSLLLPNVSGNAIIKSPFFISYGINLYLAKGVFINANVTLQDNAPITVGAQTMIGPNVQFYTASHPLNAAQRCQGIETALAIHVGERVWIGGGAIILPGVSIGDEAVVGAGAVVTKDVAARTLVVGNPAKMIKAL</sequence>
<comment type="similarity">
    <text evidence="1">Belongs to the transferase hexapeptide repeat family.</text>
</comment>
<evidence type="ECO:0000313" key="5">
    <source>
        <dbReference type="EMBL" id="OEG74388.1"/>
    </source>
</evidence>
<dbReference type="InterPro" id="IPR051159">
    <property type="entry name" value="Hexapeptide_acetyltransf"/>
</dbReference>
<keyword evidence="4" id="KW-0012">Acyltransferase</keyword>
<proteinExistence type="inferred from homology"/>
<dbReference type="PANTHER" id="PTHR23416:SF23">
    <property type="entry name" value="ACETYLTRANSFERASE C18B11.09C-RELATED"/>
    <property type="match status" value="1"/>
</dbReference>
<dbReference type="GO" id="GO:0008374">
    <property type="term" value="F:O-acyltransferase activity"/>
    <property type="evidence" value="ECO:0007669"/>
    <property type="project" value="TreeGrafter"/>
</dbReference>
<evidence type="ECO:0000256" key="3">
    <source>
        <dbReference type="ARBA" id="ARBA00022737"/>
    </source>
</evidence>
<reference evidence="5 6" key="1">
    <citation type="submission" date="2016-07" db="EMBL/GenBank/DDBJ databases">
        <title>Whole-genome of two Shewanella species isolated from a digestive organ of sea cucumber Apostichopus japonicus Selenka 1867.</title>
        <authorList>
            <person name="Hong H.-H."/>
            <person name="Choi H."/>
            <person name="Cheon S."/>
            <person name="Oh J.-S."/>
            <person name="Lee H.-G."/>
            <person name="Park C."/>
        </authorList>
    </citation>
    <scope>NUCLEOTIDE SEQUENCE [LARGE SCALE GENOMIC DNA]</scope>
    <source>
        <strain evidence="5 6">CSB03KR</strain>
    </source>
</reference>
<dbReference type="CDD" id="cd03357">
    <property type="entry name" value="LbH_MAT_GAT"/>
    <property type="match status" value="1"/>
</dbReference>
<dbReference type="OrthoDB" id="9815592at2"/>
<keyword evidence="3" id="KW-0677">Repeat</keyword>
<dbReference type="Proteomes" id="UP000095230">
    <property type="component" value="Unassembled WGS sequence"/>
</dbReference>
<dbReference type="Pfam" id="PF00132">
    <property type="entry name" value="Hexapep"/>
    <property type="match status" value="1"/>
</dbReference>
<gene>
    <name evidence="5" type="ORF">BEL05_05970</name>
</gene>
<dbReference type="GO" id="GO:0005829">
    <property type="term" value="C:cytosol"/>
    <property type="evidence" value="ECO:0007669"/>
    <property type="project" value="TreeGrafter"/>
</dbReference>
<keyword evidence="2 5" id="KW-0808">Transferase</keyword>
<accession>A0A1E5IWB9</accession>
<dbReference type="InterPro" id="IPR011004">
    <property type="entry name" value="Trimer_LpxA-like_sf"/>
</dbReference>
<dbReference type="InterPro" id="IPR001451">
    <property type="entry name" value="Hexapep"/>
</dbReference>